<evidence type="ECO:0000313" key="3">
    <source>
        <dbReference type="WBParaSite" id="SCUD_0000880901-mRNA-1"/>
    </source>
</evidence>
<proteinExistence type="predicted"/>
<dbReference type="WBParaSite" id="SCUD_0000880901-mRNA-1">
    <property type="protein sequence ID" value="SCUD_0000880901-mRNA-1"/>
    <property type="gene ID" value="SCUD_0000880901"/>
</dbReference>
<evidence type="ECO:0000313" key="2">
    <source>
        <dbReference type="Proteomes" id="UP000279833"/>
    </source>
</evidence>
<gene>
    <name evidence="1" type="ORF">SCUD_LOCUS8809</name>
</gene>
<accession>A0A183K1E6</accession>
<dbReference type="EMBL" id="UZAK01032917">
    <property type="protein sequence ID" value="VDP32621.1"/>
    <property type="molecule type" value="Genomic_DNA"/>
</dbReference>
<reference evidence="1 2" key="2">
    <citation type="submission" date="2018-11" db="EMBL/GenBank/DDBJ databases">
        <authorList>
            <consortium name="Pathogen Informatics"/>
        </authorList>
    </citation>
    <scope>NUCLEOTIDE SEQUENCE [LARGE SCALE GENOMIC DNA]</scope>
    <source>
        <strain evidence="1">Dakar</strain>
        <strain evidence="2">Dakar, Senegal</strain>
    </source>
</reference>
<keyword evidence="2" id="KW-1185">Reference proteome</keyword>
<protein>
    <submittedName>
        <fullName evidence="3">SCP2 domain-containing protein</fullName>
    </submittedName>
</protein>
<name>A0A183K1E6_9TREM</name>
<organism evidence="3">
    <name type="scientific">Schistosoma curassoni</name>
    <dbReference type="NCBI Taxonomy" id="6186"/>
    <lineage>
        <taxon>Eukaryota</taxon>
        <taxon>Metazoa</taxon>
        <taxon>Spiralia</taxon>
        <taxon>Lophotrochozoa</taxon>
        <taxon>Platyhelminthes</taxon>
        <taxon>Trematoda</taxon>
        <taxon>Digenea</taxon>
        <taxon>Strigeidida</taxon>
        <taxon>Schistosomatoidea</taxon>
        <taxon>Schistosomatidae</taxon>
        <taxon>Schistosoma</taxon>
    </lineage>
</organism>
<sequence length="85" mass="9337">MQITSNVAAASESVGLNLHKENSKNLKCTTENTYVITLDGEALEDIVSFTYLDSIIGEQGGQEADVMAKIDKTRATFLQLNNIWD</sequence>
<reference evidence="3" key="1">
    <citation type="submission" date="2016-06" db="UniProtKB">
        <authorList>
            <consortium name="WormBaseParasite"/>
        </authorList>
    </citation>
    <scope>IDENTIFICATION</scope>
</reference>
<evidence type="ECO:0000313" key="1">
    <source>
        <dbReference type="EMBL" id="VDP32621.1"/>
    </source>
</evidence>
<dbReference type="Proteomes" id="UP000279833">
    <property type="component" value="Unassembled WGS sequence"/>
</dbReference>
<dbReference type="AlphaFoldDB" id="A0A183K1E6"/>